<dbReference type="EMBL" id="QQNA01000236">
    <property type="protein sequence ID" value="RDG35291.1"/>
    <property type="molecule type" value="Genomic_DNA"/>
</dbReference>
<protein>
    <recommendedName>
        <fullName evidence="4">Secreted protein</fullName>
    </recommendedName>
</protein>
<keyword evidence="1" id="KW-0472">Membrane</keyword>
<keyword evidence="1" id="KW-1133">Transmembrane helix</keyword>
<reference evidence="2 3" key="1">
    <citation type="submission" date="2018-07" db="EMBL/GenBank/DDBJ databases">
        <title>Streptomyces species from bats.</title>
        <authorList>
            <person name="Dunlap C."/>
        </authorList>
    </citation>
    <scope>NUCLEOTIDE SEQUENCE [LARGE SCALE GENOMIC DNA]</scope>
    <source>
        <strain evidence="2 3">AC230</strain>
    </source>
</reference>
<dbReference type="AlphaFoldDB" id="A0A370B129"/>
<keyword evidence="1" id="KW-0812">Transmembrane</keyword>
<evidence type="ECO:0000256" key="1">
    <source>
        <dbReference type="SAM" id="Phobius"/>
    </source>
</evidence>
<feature type="transmembrane region" description="Helical" evidence="1">
    <location>
        <begin position="20"/>
        <end position="38"/>
    </location>
</feature>
<dbReference type="Proteomes" id="UP000253741">
    <property type="component" value="Unassembled WGS sequence"/>
</dbReference>
<keyword evidence="3" id="KW-1185">Reference proteome</keyword>
<comment type="caution">
    <text evidence="2">The sequence shown here is derived from an EMBL/GenBank/DDBJ whole genome shotgun (WGS) entry which is preliminary data.</text>
</comment>
<feature type="transmembrane region" description="Helical" evidence="1">
    <location>
        <begin position="219"/>
        <end position="239"/>
    </location>
</feature>
<organism evidence="2 3">
    <name type="scientific">Streptomyces corynorhini</name>
    <dbReference type="NCBI Taxonomy" id="2282652"/>
    <lineage>
        <taxon>Bacteria</taxon>
        <taxon>Bacillati</taxon>
        <taxon>Actinomycetota</taxon>
        <taxon>Actinomycetes</taxon>
        <taxon>Kitasatosporales</taxon>
        <taxon>Streptomycetaceae</taxon>
        <taxon>Streptomyces</taxon>
    </lineage>
</organism>
<sequence length="434" mass="46592">MEGTERLRAAAATEPGRLRIIGAALALLVVAFGAVTAWEVSDRYSAAHDVVHRSQQLSADAAGIYSSLADADTAAASAFLSGAPEPVKLRDDYDEDIKAASRLLIDAASHTDSTGASDEAIKKLNEGLPVYTGLIEQARSYNRQGLPLGAAYLRYANERMTEDLLPEAKTLYDTETGRLAADNERARRWPYASTALAVLALGVLCWAQRRDHRRTNRVFNLGLVCATAASLVLLVWLGVGQSLARDNLNSAQERGQASLKELNDARIESLKARANENLTMVSLGAVIEKDSRTGVDEDKYEKDYQTAMGELDRALARAEKLADGGPVGEQVGKARAAYAQWQSRHKEARASDTAGDYRAAVTKVIDGKESTGHSFGQVEKALETSLDEKQRDFERFAAAGQSRLSGLAVGAGVLALVAAAGAVLGIGRRLSEYR</sequence>
<gene>
    <name evidence="2" type="ORF">DVH02_26140</name>
</gene>
<dbReference type="OrthoDB" id="3218196at2"/>
<feature type="transmembrane region" description="Helical" evidence="1">
    <location>
        <begin position="404"/>
        <end position="426"/>
    </location>
</feature>
<feature type="transmembrane region" description="Helical" evidence="1">
    <location>
        <begin position="189"/>
        <end position="207"/>
    </location>
</feature>
<accession>A0A370B129</accession>
<evidence type="ECO:0008006" key="4">
    <source>
        <dbReference type="Google" id="ProtNLM"/>
    </source>
</evidence>
<name>A0A370B129_9ACTN</name>
<evidence type="ECO:0000313" key="3">
    <source>
        <dbReference type="Proteomes" id="UP000253741"/>
    </source>
</evidence>
<evidence type="ECO:0000313" key="2">
    <source>
        <dbReference type="EMBL" id="RDG35291.1"/>
    </source>
</evidence>
<proteinExistence type="predicted"/>